<evidence type="ECO:0000256" key="1">
    <source>
        <dbReference type="SAM" id="Coils"/>
    </source>
</evidence>
<feature type="compositionally biased region" description="Low complexity" evidence="2">
    <location>
        <begin position="84"/>
        <end position="103"/>
    </location>
</feature>
<feature type="compositionally biased region" description="Low complexity" evidence="2">
    <location>
        <begin position="120"/>
        <end position="136"/>
    </location>
</feature>
<keyword evidence="1" id="KW-0175">Coiled coil</keyword>
<dbReference type="EMBL" id="JAEFCI010003255">
    <property type="protein sequence ID" value="KAG5461704.1"/>
    <property type="molecule type" value="Genomic_DNA"/>
</dbReference>
<comment type="caution">
    <text evidence="3">The sequence shown here is derived from an EMBL/GenBank/DDBJ whole genome shotgun (WGS) entry which is preliminary data.</text>
</comment>
<evidence type="ECO:0000313" key="4">
    <source>
        <dbReference type="Proteomes" id="UP000673691"/>
    </source>
</evidence>
<evidence type="ECO:0000313" key="3">
    <source>
        <dbReference type="EMBL" id="KAG5461704.1"/>
    </source>
</evidence>
<sequence length="158" mass="17170">MNRKEQYYELREHFMQVASKRDDALAKLRAESHRVKRLKEENNHLLDLILLLNPPLSVGGDLESDLTDVETDVEDEADKRDVSAPPQQLLPQPARPHPSAAAFGEGGGGGGGAVVHRAEPAAAVVEVPGGPLAAGPHGYPPHYSTRPQSPPRRLLERT</sequence>
<accession>A0A8H7ZYL8</accession>
<keyword evidence="4" id="KW-1185">Reference proteome</keyword>
<feature type="region of interest" description="Disordered" evidence="2">
    <location>
        <begin position="60"/>
        <end position="158"/>
    </location>
</feature>
<evidence type="ECO:0000256" key="2">
    <source>
        <dbReference type="SAM" id="MobiDB-lite"/>
    </source>
</evidence>
<name>A0A8H7ZYL8_9FUNG</name>
<proteinExistence type="predicted"/>
<dbReference type="Proteomes" id="UP000673691">
    <property type="component" value="Unassembled WGS sequence"/>
</dbReference>
<protein>
    <submittedName>
        <fullName evidence="3">Uncharacterized protein</fullName>
    </submittedName>
</protein>
<feature type="coiled-coil region" evidence="1">
    <location>
        <begin position="21"/>
        <end position="48"/>
    </location>
</feature>
<feature type="compositionally biased region" description="Acidic residues" evidence="2">
    <location>
        <begin position="62"/>
        <end position="76"/>
    </location>
</feature>
<reference evidence="3 4" key="1">
    <citation type="journal article" name="Sci. Rep.">
        <title>Genome-scale phylogenetic analyses confirm Olpidium as the closest living zoosporic fungus to the non-flagellated, terrestrial fungi.</title>
        <authorList>
            <person name="Chang Y."/>
            <person name="Rochon D."/>
            <person name="Sekimoto S."/>
            <person name="Wang Y."/>
            <person name="Chovatia M."/>
            <person name="Sandor L."/>
            <person name="Salamov A."/>
            <person name="Grigoriev I.V."/>
            <person name="Stajich J.E."/>
            <person name="Spatafora J.W."/>
        </authorList>
    </citation>
    <scope>NUCLEOTIDE SEQUENCE [LARGE SCALE GENOMIC DNA]</scope>
    <source>
        <strain evidence="3">S191</strain>
    </source>
</reference>
<feature type="compositionally biased region" description="Gly residues" evidence="2">
    <location>
        <begin position="104"/>
        <end position="113"/>
    </location>
</feature>
<gene>
    <name evidence="3" type="ORF">BJ554DRAFT_6054</name>
</gene>
<dbReference type="AlphaFoldDB" id="A0A8H7ZYL8"/>
<organism evidence="3 4">
    <name type="scientific">Olpidium bornovanus</name>
    <dbReference type="NCBI Taxonomy" id="278681"/>
    <lineage>
        <taxon>Eukaryota</taxon>
        <taxon>Fungi</taxon>
        <taxon>Fungi incertae sedis</taxon>
        <taxon>Olpidiomycota</taxon>
        <taxon>Olpidiomycotina</taxon>
        <taxon>Olpidiomycetes</taxon>
        <taxon>Olpidiales</taxon>
        <taxon>Olpidiaceae</taxon>
        <taxon>Olpidium</taxon>
    </lineage>
</organism>